<dbReference type="SMART" id="SM00332">
    <property type="entry name" value="PP2Cc"/>
    <property type="match status" value="1"/>
</dbReference>
<name>A0ABD1LWD7_9FABA</name>
<dbReference type="Proteomes" id="UP001603857">
    <property type="component" value="Unassembled WGS sequence"/>
</dbReference>
<dbReference type="SUPFAM" id="SSF81606">
    <property type="entry name" value="PP2C-like"/>
    <property type="match status" value="1"/>
</dbReference>
<sequence length="196" mass="21252">MGLAVRLYLFDDPDHMMAMKIINRAHERKGKMKSFTSYCGGLLSPKKLLTIRWHINSGTSWNGPHSDIGGPNSGSTACVAVIRGKKLLVANAGDSRCVLSRKGQAHNLSKDHKPDLEAEKDRILKAGGFIQVGRVNGSLNLARAIGDMEFKQNKYLPAEKQIVTAEPDITSNGQVVNVGQEATADGGVVFGDVHFR</sequence>
<reference evidence="2 3" key="1">
    <citation type="submission" date="2024-08" db="EMBL/GenBank/DDBJ databases">
        <title>Insights into the chromosomal genome structure of Flemingia macrophylla.</title>
        <authorList>
            <person name="Ding Y."/>
            <person name="Zhao Y."/>
            <person name="Bi W."/>
            <person name="Wu M."/>
            <person name="Zhao G."/>
            <person name="Gong Y."/>
            <person name="Li W."/>
            <person name="Zhang P."/>
        </authorList>
    </citation>
    <scope>NUCLEOTIDE SEQUENCE [LARGE SCALE GENOMIC DNA]</scope>
    <source>
        <strain evidence="2">DYQJB</strain>
        <tissue evidence="2">Leaf</tissue>
    </source>
</reference>
<dbReference type="AlphaFoldDB" id="A0ABD1LWD7"/>
<dbReference type="Pfam" id="PF00481">
    <property type="entry name" value="PP2C"/>
    <property type="match status" value="1"/>
</dbReference>
<accession>A0ABD1LWD7</accession>
<protein>
    <recommendedName>
        <fullName evidence="1">PPM-type phosphatase domain-containing protein</fullName>
    </recommendedName>
</protein>
<comment type="caution">
    <text evidence="2">The sequence shown here is derived from an EMBL/GenBank/DDBJ whole genome shotgun (WGS) entry which is preliminary data.</text>
</comment>
<dbReference type="CDD" id="cd00143">
    <property type="entry name" value="PP2Cc"/>
    <property type="match status" value="1"/>
</dbReference>
<dbReference type="InterPro" id="IPR001932">
    <property type="entry name" value="PPM-type_phosphatase-like_dom"/>
</dbReference>
<dbReference type="Gene3D" id="3.60.40.10">
    <property type="entry name" value="PPM-type phosphatase domain"/>
    <property type="match status" value="1"/>
</dbReference>
<evidence type="ECO:0000259" key="1">
    <source>
        <dbReference type="PROSITE" id="PS51746"/>
    </source>
</evidence>
<dbReference type="InterPro" id="IPR015655">
    <property type="entry name" value="PP2C"/>
</dbReference>
<dbReference type="InterPro" id="IPR036457">
    <property type="entry name" value="PPM-type-like_dom_sf"/>
</dbReference>
<organism evidence="2 3">
    <name type="scientific">Flemingia macrophylla</name>
    <dbReference type="NCBI Taxonomy" id="520843"/>
    <lineage>
        <taxon>Eukaryota</taxon>
        <taxon>Viridiplantae</taxon>
        <taxon>Streptophyta</taxon>
        <taxon>Embryophyta</taxon>
        <taxon>Tracheophyta</taxon>
        <taxon>Spermatophyta</taxon>
        <taxon>Magnoliopsida</taxon>
        <taxon>eudicotyledons</taxon>
        <taxon>Gunneridae</taxon>
        <taxon>Pentapetalae</taxon>
        <taxon>rosids</taxon>
        <taxon>fabids</taxon>
        <taxon>Fabales</taxon>
        <taxon>Fabaceae</taxon>
        <taxon>Papilionoideae</taxon>
        <taxon>50 kb inversion clade</taxon>
        <taxon>NPAAA clade</taxon>
        <taxon>indigoferoid/millettioid clade</taxon>
        <taxon>Phaseoleae</taxon>
        <taxon>Flemingia</taxon>
    </lineage>
</organism>
<dbReference type="EMBL" id="JBGMDY010000007">
    <property type="protein sequence ID" value="KAL2327824.1"/>
    <property type="molecule type" value="Genomic_DNA"/>
</dbReference>
<evidence type="ECO:0000313" key="2">
    <source>
        <dbReference type="EMBL" id="KAL2327824.1"/>
    </source>
</evidence>
<dbReference type="PROSITE" id="PS51746">
    <property type="entry name" value="PPM_2"/>
    <property type="match status" value="1"/>
</dbReference>
<dbReference type="SUPFAM" id="SSF55347">
    <property type="entry name" value="Glyceraldehyde-3-phosphate dehydrogenase-like, C-terminal domain"/>
    <property type="match status" value="1"/>
</dbReference>
<dbReference type="PANTHER" id="PTHR13832">
    <property type="entry name" value="PROTEIN PHOSPHATASE 2C"/>
    <property type="match status" value="1"/>
</dbReference>
<dbReference type="PANTHER" id="PTHR13832:SF810">
    <property type="entry name" value="PROTEIN-SERINE_THREONINE PHOSPHATASE"/>
    <property type="match status" value="1"/>
</dbReference>
<keyword evidence="3" id="KW-1185">Reference proteome</keyword>
<evidence type="ECO:0000313" key="3">
    <source>
        <dbReference type="Proteomes" id="UP001603857"/>
    </source>
</evidence>
<gene>
    <name evidence="2" type="ORF">Fmac_021251</name>
</gene>
<dbReference type="Gene3D" id="3.30.360.10">
    <property type="entry name" value="Dihydrodipicolinate Reductase, domain 2"/>
    <property type="match status" value="1"/>
</dbReference>
<feature type="domain" description="PPM-type phosphatase" evidence="1">
    <location>
        <begin position="1"/>
        <end position="196"/>
    </location>
</feature>
<proteinExistence type="predicted"/>